<evidence type="ECO:0000313" key="1">
    <source>
        <dbReference type="EMBL" id="KAJ8674134.1"/>
    </source>
</evidence>
<protein>
    <submittedName>
        <fullName evidence="1">Uncharacterized protein</fullName>
    </submittedName>
</protein>
<gene>
    <name evidence="1" type="ORF">QAD02_005396</name>
</gene>
<sequence length="171" mass="19580">MEEWQAEIDDNYHQEQVEECNEELSQEPKDQLLLGAVDEGILTTVLASSHGPKRAPAFHVAETRILLTCVNKSKQVIENIHFGAVFNARKKGAWELIEEEYDETRAQQDYSYNRTESQLKYHWQPYKYKISDFHSEACELNSPIGANEELVMLILIVGGVLKSLFEPSNPP</sequence>
<reference evidence="1" key="1">
    <citation type="submission" date="2023-04" db="EMBL/GenBank/DDBJ databases">
        <title>A chromosome-level genome assembly of the parasitoid wasp Eretmocerus hayati.</title>
        <authorList>
            <person name="Zhong Y."/>
            <person name="Liu S."/>
            <person name="Liu Y."/>
        </authorList>
    </citation>
    <scope>NUCLEOTIDE SEQUENCE</scope>
    <source>
        <strain evidence="1">ZJU_SS_LIU_2023</strain>
    </source>
</reference>
<keyword evidence="2" id="KW-1185">Reference proteome</keyword>
<dbReference type="Proteomes" id="UP001239111">
    <property type="component" value="Chromosome 3"/>
</dbReference>
<accession>A0ACC2NV17</accession>
<name>A0ACC2NV17_9HYME</name>
<evidence type="ECO:0000313" key="2">
    <source>
        <dbReference type="Proteomes" id="UP001239111"/>
    </source>
</evidence>
<organism evidence="1 2">
    <name type="scientific">Eretmocerus hayati</name>
    <dbReference type="NCBI Taxonomy" id="131215"/>
    <lineage>
        <taxon>Eukaryota</taxon>
        <taxon>Metazoa</taxon>
        <taxon>Ecdysozoa</taxon>
        <taxon>Arthropoda</taxon>
        <taxon>Hexapoda</taxon>
        <taxon>Insecta</taxon>
        <taxon>Pterygota</taxon>
        <taxon>Neoptera</taxon>
        <taxon>Endopterygota</taxon>
        <taxon>Hymenoptera</taxon>
        <taxon>Apocrita</taxon>
        <taxon>Proctotrupomorpha</taxon>
        <taxon>Chalcidoidea</taxon>
        <taxon>Aphelinidae</taxon>
        <taxon>Aphelininae</taxon>
        <taxon>Eretmocerus</taxon>
    </lineage>
</organism>
<comment type="caution">
    <text evidence="1">The sequence shown here is derived from an EMBL/GenBank/DDBJ whole genome shotgun (WGS) entry which is preliminary data.</text>
</comment>
<proteinExistence type="predicted"/>
<dbReference type="EMBL" id="CM056743">
    <property type="protein sequence ID" value="KAJ8674134.1"/>
    <property type="molecule type" value="Genomic_DNA"/>
</dbReference>